<dbReference type="GO" id="GO:0006633">
    <property type="term" value="P:fatty acid biosynthetic process"/>
    <property type="evidence" value="ECO:0007669"/>
    <property type="project" value="TreeGrafter"/>
</dbReference>
<gene>
    <name evidence="4" type="ORF">BU204_36230</name>
</gene>
<dbReference type="Pfam" id="PF21089">
    <property type="entry name" value="PKS_DH_N"/>
    <property type="match status" value="1"/>
</dbReference>
<evidence type="ECO:0000259" key="3">
    <source>
        <dbReference type="PROSITE" id="PS52019"/>
    </source>
</evidence>
<dbReference type="GO" id="GO:0004312">
    <property type="term" value="F:fatty acid synthase activity"/>
    <property type="evidence" value="ECO:0007669"/>
    <property type="project" value="TreeGrafter"/>
</dbReference>
<dbReference type="SUPFAM" id="SSF52151">
    <property type="entry name" value="FabD/lysophospholipase-like"/>
    <property type="match status" value="1"/>
</dbReference>
<name>A0A1Q8BWY9_9PSEU</name>
<dbReference type="SMART" id="SM00829">
    <property type="entry name" value="PKS_ER"/>
    <property type="match status" value="1"/>
</dbReference>
<dbReference type="InterPro" id="IPR016035">
    <property type="entry name" value="Acyl_Trfase/lysoPLipase"/>
</dbReference>
<dbReference type="InterPro" id="IPR001227">
    <property type="entry name" value="Ac_transferase_dom_sf"/>
</dbReference>
<dbReference type="Proteomes" id="UP000185596">
    <property type="component" value="Unassembled WGS sequence"/>
</dbReference>
<dbReference type="SUPFAM" id="SSF50129">
    <property type="entry name" value="GroES-like"/>
    <property type="match status" value="1"/>
</dbReference>
<feature type="region of interest" description="C-terminal hotdog fold" evidence="2">
    <location>
        <begin position="293"/>
        <end position="431"/>
    </location>
</feature>
<dbReference type="OrthoDB" id="9778690at2"/>
<feature type="active site" description="Proton donor; for dehydratase activity" evidence="2">
    <location>
        <position position="357"/>
    </location>
</feature>
<dbReference type="SMART" id="SM00826">
    <property type="entry name" value="PKS_DH"/>
    <property type="match status" value="1"/>
</dbReference>
<dbReference type="GO" id="GO:0016491">
    <property type="term" value="F:oxidoreductase activity"/>
    <property type="evidence" value="ECO:0007669"/>
    <property type="project" value="InterPro"/>
</dbReference>
<dbReference type="SMART" id="SM00827">
    <property type="entry name" value="PKS_AT"/>
    <property type="match status" value="1"/>
</dbReference>
<keyword evidence="5" id="KW-1185">Reference proteome</keyword>
<evidence type="ECO:0000256" key="1">
    <source>
        <dbReference type="ARBA" id="ARBA00022679"/>
    </source>
</evidence>
<dbReference type="PANTHER" id="PTHR43775">
    <property type="entry name" value="FATTY ACID SYNTHASE"/>
    <property type="match status" value="1"/>
</dbReference>
<dbReference type="Pfam" id="PF14765">
    <property type="entry name" value="PS-DH"/>
    <property type="match status" value="1"/>
</dbReference>
<dbReference type="Gene3D" id="3.10.129.110">
    <property type="entry name" value="Polyketide synthase dehydratase"/>
    <property type="match status" value="1"/>
</dbReference>
<evidence type="ECO:0000313" key="5">
    <source>
        <dbReference type="Proteomes" id="UP000185596"/>
    </source>
</evidence>
<feature type="non-terminal residue" evidence="4">
    <location>
        <position position="819"/>
    </location>
</feature>
<accession>A0A1Q8BWY9</accession>
<feature type="domain" description="PKS/mFAS DH" evidence="3">
    <location>
        <begin position="157"/>
        <end position="431"/>
    </location>
</feature>
<evidence type="ECO:0000313" key="4">
    <source>
        <dbReference type="EMBL" id="OLF06606.1"/>
    </source>
</evidence>
<proteinExistence type="predicted"/>
<dbReference type="SUPFAM" id="SSF51735">
    <property type="entry name" value="NAD(P)-binding Rossmann-fold domains"/>
    <property type="match status" value="2"/>
</dbReference>
<comment type="caution">
    <text evidence="4">The sequence shown here is derived from an EMBL/GenBank/DDBJ whole genome shotgun (WGS) entry which is preliminary data.</text>
</comment>
<dbReference type="Gene3D" id="3.90.180.10">
    <property type="entry name" value="Medium-chain alcohol dehydrogenases, catalytic domain"/>
    <property type="match status" value="1"/>
</dbReference>
<protein>
    <recommendedName>
        <fullName evidence="3">PKS/mFAS DH domain-containing protein</fullName>
    </recommendedName>
</protein>
<feature type="active site" description="Proton acceptor; for dehydratase activity" evidence="2">
    <location>
        <position position="189"/>
    </location>
</feature>
<dbReference type="InterPro" id="IPR049551">
    <property type="entry name" value="PKS_DH_C"/>
</dbReference>
<dbReference type="CDD" id="cd05195">
    <property type="entry name" value="enoyl_red"/>
    <property type="match status" value="1"/>
</dbReference>
<dbReference type="Pfam" id="PF08240">
    <property type="entry name" value="ADH_N"/>
    <property type="match status" value="1"/>
</dbReference>
<keyword evidence="1" id="KW-0808">Transferase</keyword>
<organism evidence="4 5">
    <name type="scientific">Actinophytocola xanthii</name>
    <dbReference type="NCBI Taxonomy" id="1912961"/>
    <lineage>
        <taxon>Bacteria</taxon>
        <taxon>Bacillati</taxon>
        <taxon>Actinomycetota</taxon>
        <taxon>Actinomycetes</taxon>
        <taxon>Pseudonocardiales</taxon>
        <taxon>Pseudonocardiaceae</taxon>
    </lineage>
</organism>
<dbReference type="InterPro" id="IPR013154">
    <property type="entry name" value="ADH-like_N"/>
</dbReference>
<dbReference type="InterPro" id="IPR020807">
    <property type="entry name" value="PKS_DH"/>
</dbReference>
<dbReference type="InterPro" id="IPR011032">
    <property type="entry name" value="GroES-like_sf"/>
</dbReference>
<dbReference type="Gene3D" id="3.40.366.10">
    <property type="entry name" value="Malonyl-Coenzyme A Acyl Carrier Protein, domain 2"/>
    <property type="match status" value="1"/>
</dbReference>
<dbReference type="InterPro" id="IPR049552">
    <property type="entry name" value="PKS_DH_N"/>
</dbReference>
<evidence type="ECO:0000256" key="2">
    <source>
        <dbReference type="PROSITE-ProRule" id="PRU01363"/>
    </source>
</evidence>
<dbReference type="InterPro" id="IPR042104">
    <property type="entry name" value="PKS_dehydratase_sf"/>
</dbReference>
<dbReference type="AlphaFoldDB" id="A0A1Q8BWY9"/>
<dbReference type="Pfam" id="PF22953">
    <property type="entry name" value="SpnB_Rossmann"/>
    <property type="match status" value="1"/>
</dbReference>
<sequence length="819" mass="85663">MDPMLAEFAQAVARVEFAEPSIPVIATAGGALNREYWVRQVREPVRFADAVAALGEAGVTRVVELGPDGSLTAAVGEILPDAVAVPVLRRDRDEEQTALRALAALHVTGAPVDWAAFLPAASVVDLPTYPFQRERFWPAAGTSGTDAAGLGLVPVDHPLLGAAVLSAEDGAALVTGRLSVATQPWLADHVVGGAVLFPGTGFLELVLRAADQVGCDRVEDLTIAVPLVLPEREQVAVQVSLGVPDDAGRREVRVYSRPAHLVDGEWTRHATGLLGSGERVSALDTTQWPPPDTTPVDLDGHYARLEANGLRYGPVFRGLRQVWRRGEEIFAEVALPERLDGRSQEAGAFGLHPALLDAALQASAFLAANEGRNLMPFSWRGVSLHAAGASALRVHWTGAEEITLAAVDPAGAPVISVEALTLRPAPAQPATAPDTALRDALFRVDWPIAPTATAPVPGRTVAVLDTVAGLLTDQPPEIALLPVVGHKDGPTATTARVLDVLHEWLAEPRLTDTRLVVVTRGAVAGVDSPVTDLAASAVWGLVRSAQSEHPGRFALVDVESDEDVALALPVLDDEPQVIVREGVARVARLARVLGGGELVPPPEGPWRLDTRDRGSLDGLALLPSPEAAEPLRGAQVRLRVTAAGLNFRDVLTALGMYPGEPGALGAEAAGVVLEVGPDAAALRPGDRVMGIVPGGMGSVAVVPDERVLVKAPAGWSDETAASIPLVFLTALYALTDLGQVRPGDRVLVHAGAGGVGMAAIQLAHHLGAEVFATAGESKWETLRSLGVAEDHIASSRTLEFEQVFGAVDVVLNSLAGEFV</sequence>
<dbReference type="InterPro" id="IPR014043">
    <property type="entry name" value="Acyl_transferase_dom"/>
</dbReference>
<dbReference type="Gene3D" id="3.40.50.720">
    <property type="entry name" value="NAD(P)-binding Rossmann-like Domain"/>
    <property type="match status" value="2"/>
</dbReference>
<dbReference type="Gene3D" id="3.30.70.3290">
    <property type="match status" value="1"/>
</dbReference>
<dbReference type="InterPro" id="IPR020843">
    <property type="entry name" value="ER"/>
</dbReference>
<feature type="region of interest" description="N-terminal hotdog fold" evidence="2">
    <location>
        <begin position="157"/>
        <end position="281"/>
    </location>
</feature>
<dbReference type="InterPro" id="IPR036291">
    <property type="entry name" value="NAD(P)-bd_dom_sf"/>
</dbReference>
<reference evidence="4 5" key="1">
    <citation type="submission" date="2016-12" db="EMBL/GenBank/DDBJ databases">
        <title>The draft genome sequence of Actinophytocola sp. 11-183.</title>
        <authorList>
            <person name="Wang W."/>
            <person name="Yuan L."/>
        </authorList>
    </citation>
    <scope>NUCLEOTIDE SEQUENCE [LARGE SCALE GENOMIC DNA]</scope>
    <source>
        <strain evidence="4 5">11-183</strain>
    </source>
</reference>
<dbReference type="InterPro" id="IPR050091">
    <property type="entry name" value="PKS_NRPS_Biosynth_Enz"/>
</dbReference>
<dbReference type="InterPro" id="IPR049900">
    <property type="entry name" value="PKS_mFAS_DH"/>
</dbReference>
<dbReference type="STRING" id="1912961.BU204_36230"/>
<dbReference type="InterPro" id="IPR055123">
    <property type="entry name" value="SpnB-like_Rossmann"/>
</dbReference>
<dbReference type="EMBL" id="MSIE01000116">
    <property type="protein sequence ID" value="OLF06606.1"/>
    <property type="molecule type" value="Genomic_DNA"/>
</dbReference>
<dbReference type="PROSITE" id="PS52019">
    <property type="entry name" value="PKS_MFAS_DH"/>
    <property type="match status" value="1"/>
</dbReference>
<dbReference type="PANTHER" id="PTHR43775:SF51">
    <property type="entry name" value="INACTIVE PHENOLPHTHIOCEROL SYNTHESIS POLYKETIDE SYNTHASE TYPE I PKS1-RELATED"/>
    <property type="match status" value="1"/>
</dbReference>